<accession>A0A8B6DWZ0</accession>
<feature type="compositionally biased region" description="Basic and acidic residues" evidence="1">
    <location>
        <begin position="36"/>
        <end position="48"/>
    </location>
</feature>
<name>A0A8B6DWZ0_MYTGA</name>
<evidence type="ECO:0000256" key="1">
    <source>
        <dbReference type="SAM" id="MobiDB-lite"/>
    </source>
</evidence>
<feature type="compositionally biased region" description="Polar residues" evidence="1">
    <location>
        <begin position="50"/>
        <end position="63"/>
    </location>
</feature>
<dbReference type="Proteomes" id="UP000596742">
    <property type="component" value="Unassembled WGS sequence"/>
</dbReference>
<keyword evidence="4" id="KW-1185">Reference proteome</keyword>
<keyword evidence="2" id="KW-1133">Transmembrane helix</keyword>
<evidence type="ECO:0008006" key="5">
    <source>
        <dbReference type="Google" id="ProtNLM"/>
    </source>
</evidence>
<evidence type="ECO:0000313" key="4">
    <source>
        <dbReference type="Proteomes" id="UP000596742"/>
    </source>
</evidence>
<evidence type="ECO:0000256" key="2">
    <source>
        <dbReference type="SAM" id="Phobius"/>
    </source>
</evidence>
<keyword evidence="2" id="KW-0472">Membrane</keyword>
<keyword evidence="2" id="KW-0812">Transmembrane</keyword>
<evidence type="ECO:0000313" key="3">
    <source>
        <dbReference type="EMBL" id="VDI25597.1"/>
    </source>
</evidence>
<feature type="region of interest" description="Disordered" evidence="1">
    <location>
        <begin position="106"/>
        <end position="139"/>
    </location>
</feature>
<sequence length="459" mass="51700">MFKHASVAVGVTVGLITIVGVIVVYIWFVKRKVSDDKQNTTNQRDENKYSIGNQNTAIPSDSNYEMLTTDQESRSYDELNQNFRKQSSRDQPDRNNKEMESEYIIPCPVTQHNKSKQENEDQTVNHVESNKNGTGIREHTKTSLSNSANYFIVFEPNGSTFEKRLCENSTIDLTCPDGNAIEDINIAFHDIGNACSLTNDGNMGTEAMNSTSYSSCIGHNSCVLTDKMINVSHLVADKTWKLNIDYHCIRTDQLERNNSKPEIAVCPYNMESVRCARQLNKVEIQSVEVMQYSSFCKKHNLDQQCTEFIQKNVQKSCSFNNTCQPIIWTKSVNTWDDCIRIPKFVNISFSCKAITSERPSQDETSDHGSLAITTPLQDETSVQGRIGNIVYCPSIARGNNIEGSIGKHDGSDYQQGIYSRAVDTVYDSASHSRQNTITDQTYDHAFGPTTEDDYDIAKH</sequence>
<dbReference type="OrthoDB" id="6118148at2759"/>
<dbReference type="AlphaFoldDB" id="A0A8B6DWZ0"/>
<organism evidence="3 4">
    <name type="scientific">Mytilus galloprovincialis</name>
    <name type="common">Mediterranean mussel</name>
    <dbReference type="NCBI Taxonomy" id="29158"/>
    <lineage>
        <taxon>Eukaryota</taxon>
        <taxon>Metazoa</taxon>
        <taxon>Spiralia</taxon>
        <taxon>Lophotrochozoa</taxon>
        <taxon>Mollusca</taxon>
        <taxon>Bivalvia</taxon>
        <taxon>Autobranchia</taxon>
        <taxon>Pteriomorphia</taxon>
        <taxon>Mytilida</taxon>
        <taxon>Mytiloidea</taxon>
        <taxon>Mytilidae</taxon>
        <taxon>Mytilinae</taxon>
        <taxon>Mytilus</taxon>
    </lineage>
</organism>
<dbReference type="EMBL" id="UYJE01004171">
    <property type="protein sequence ID" value="VDI25597.1"/>
    <property type="molecule type" value="Genomic_DNA"/>
</dbReference>
<gene>
    <name evidence="3" type="ORF">MGAL_10B011045</name>
</gene>
<feature type="transmembrane region" description="Helical" evidence="2">
    <location>
        <begin position="7"/>
        <end position="28"/>
    </location>
</feature>
<dbReference type="CDD" id="cd22823">
    <property type="entry name" value="Gal_Rha_Lectin"/>
    <property type="match status" value="1"/>
</dbReference>
<protein>
    <recommendedName>
        <fullName evidence="5">SUEL-type lectin domain-containing protein</fullName>
    </recommendedName>
</protein>
<proteinExistence type="predicted"/>
<feature type="compositionally biased region" description="Polar residues" evidence="1">
    <location>
        <begin position="122"/>
        <end position="133"/>
    </location>
</feature>
<comment type="caution">
    <text evidence="3">The sequence shown here is derived from an EMBL/GenBank/DDBJ whole genome shotgun (WGS) entry which is preliminary data.</text>
</comment>
<reference evidence="3" key="1">
    <citation type="submission" date="2018-11" db="EMBL/GenBank/DDBJ databases">
        <authorList>
            <person name="Alioto T."/>
            <person name="Alioto T."/>
        </authorList>
    </citation>
    <scope>NUCLEOTIDE SEQUENCE</scope>
</reference>
<feature type="region of interest" description="Disordered" evidence="1">
    <location>
        <begin position="36"/>
        <end position="63"/>
    </location>
</feature>